<keyword evidence="2" id="KW-1185">Reference proteome</keyword>
<gene>
    <name evidence="1" type="ORF">H2198_010111</name>
</gene>
<comment type="caution">
    <text evidence="1">The sequence shown here is derived from an EMBL/GenBank/DDBJ whole genome shotgun (WGS) entry which is preliminary data.</text>
</comment>
<evidence type="ECO:0000313" key="1">
    <source>
        <dbReference type="EMBL" id="KAJ9650604.1"/>
    </source>
</evidence>
<evidence type="ECO:0000313" key="2">
    <source>
        <dbReference type="Proteomes" id="UP001172386"/>
    </source>
</evidence>
<sequence>MAFAPTLKTWLLVLPAVAVLGVAGYRASGHAGSAQATADELPVSSLAAVDAAVPLPVMPEALARRLAAFERGNALPSGLPLDLRADIEDATDLYAYAQRLRVQADDGNHEARWMLSRVYDYCAQYAIDPGGYRLDNNVLAGLGLTAAPAMVQARERVAQRCGGFVPGDKLGSALVLAERRKAAAQGNLAAEASLFAEGEPLQDSPEYRRDLVERVRTSRDPEAFMAIAPGMGVRAAGDRALNGLVAGEQLSELAWRLAACELGLPCGADSVLVNSFCANGGICSQDGTQDFRDFVYDAAVSRQGAGKMKQWIKRLFWFWVALFVAYSAGAVGLLMIDTYEDRYRHLSKVELTTVKTHEDVRRAGASQVAAVYRAQSGMPFASLPAGSTFQVVWPDGSTETMVIIDPSSPNGIRPLANSQIPATAADAR</sequence>
<protein>
    <submittedName>
        <fullName evidence="1">Uncharacterized protein</fullName>
    </submittedName>
</protein>
<dbReference type="EMBL" id="JAPDRQ010000327">
    <property type="protein sequence ID" value="KAJ9650604.1"/>
    <property type="molecule type" value="Genomic_DNA"/>
</dbReference>
<name>A0ACC2ZSL0_9EURO</name>
<dbReference type="Proteomes" id="UP001172386">
    <property type="component" value="Unassembled WGS sequence"/>
</dbReference>
<reference evidence="1" key="1">
    <citation type="submission" date="2022-10" db="EMBL/GenBank/DDBJ databases">
        <title>Culturing micro-colonial fungi from biological soil crusts in the Mojave desert and describing Neophaeococcomyces mojavensis, and introducing the new genera and species Taxawa tesnikishii.</title>
        <authorList>
            <person name="Kurbessoian T."/>
            <person name="Stajich J.E."/>
        </authorList>
    </citation>
    <scope>NUCLEOTIDE SEQUENCE</scope>
    <source>
        <strain evidence="1">JES_112</strain>
    </source>
</reference>
<organism evidence="1 2">
    <name type="scientific">Neophaeococcomyces mojaviensis</name>
    <dbReference type="NCBI Taxonomy" id="3383035"/>
    <lineage>
        <taxon>Eukaryota</taxon>
        <taxon>Fungi</taxon>
        <taxon>Dikarya</taxon>
        <taxon>Ascomycota</taxon>
        <taxon>Pezizomycotina</taxon>
        <taxon>Eurotiomycetes</taxon>
        <taxon>Chaetothyriomycetidae</taxon>
        <taxon>Chaetothyriales</taxon>
        <taxon>Chaetothyriales incertae sedis</taxon>
        <taxon>Neophaeococcomyces</taxon>
    </lineage>
</organism>
<accession>A0ACC2ZSL0</accession>
<proteinExistence type="predicted"/>